<accession>A0A4Q8L8D1</accession>
<name>A0A4Q8L8D1_9GAMM</name>
<evidence type="ECO:0000256" key="5">
    <source>
        <dbReference type="ARBA" id="ARBA00022833"/>
    </source>
</evidence>
<feature type="domain" description="M23ase beta-sheet core" evidence="7">
    <location>
        <begin position="133"/>
        <end position="240"/>
    </location>
</feature>
<evidence type="ECO:0000256" key="1">
    <source>
        <dbReference type="ARBA" id="ARBA00001947"/>
    </source>
</evidence>
<evidence type="ECO:0000256" key="4">
    <source>
        <dbReference type="ARBA" id="ARBA00022801"/>
    </source>
</evidence>
<protein>
    <submittedName>
        <fullName evidence="8">M23 family metallopeptidase</fullName>
    </submittedName>
</protein>
<reference evidence="8 9" key="1">
    <citation type="submission" date="2019-02" db="EMBL/GenBank/DDBJ databases">
        <title>WGS of Pseudoxanthomonas species novum from clinical isolates.</title>
        <authorList>
            <person name="Bernier A.-M."/>
            <person name="Bernard K."/>
            <person name="Vachon A."/>
        </authorList>
    </citation>
    <scope>NUCLEOTIDE SEQUENCE [LARGE SCALE GENOMIC DNA]</scope>
    <source>
        <strain evidence="8 9">NML171200</strain>
    </source>
</reference>
<keyword evidence="3" id="KW-0479">Metal-binding</keyword>
<comment type="cofactor">
    <cofactor evidence="1">
        <name>Zn(2+)</name>
        <dbReference type="ChEBI" id="CHEBI:29105"/>
    </cofactor>
</comment>
<keyword evidence="5" id="KW-0862">Zinc</keyword>
<dbReference type="EMBL" id="SHMC01000004">
    <property type="protein sequence ID" value="TAA24347.1"/>
    <property type="molecule type" value="Genomic_DNA"/>
</dbReference>
<comment type="caution">
    <text evidence="8">The sequence shown here is derived from an EMBL/GenBank/DDBJ whole genome shotgun (WGS) entry which is preliminary data.</text>
</comment>
<gene>
    <name evidence="8" type="ORF">EA660_11455</name>
</gene>
<dbReference type="Pfam" id="PF01551">
    <property type="entry name" value="Peptidase_M23"/>
    <property type="match status" value="1"/>
</dbReference>
<evidence type="ECO:0000313" key="8">
    <source>
        <dbReference type="EMBL" id="TAA24347.1"/>
    </source>
</evidence>
<evidence type="ECO:0000256" key="6">
    <source>
        <dbReference type="ARBA" id="ARBA00023049"/>
    </source>
</evidence>
<dbReference type="InterPro" id="IPR050570">
    <property type="entry name" value="Cell_wall_metabolism_enzyme"/>
</dbReference>
<evidence type="ECO:0000256" key="3">
    <source>
        <dbReference type="ARBA" id="ARBA00022723"/>
    </source>
</evidence>
<dbReference type="Gene3D" id="2.70.70.10">
    <property type="entry name" value="Glucose Permease (Domain IIA)"/>
    <property type="match status" value="1"/>
</dbReference>
<dbReference type="GO" id="GO:0046872">
    <property type="term" value="F:metal ion binding"/>
    <property type="evidence" value="ECO:0007669"/>
    <property type="project" value="UniProtKB-KW"/>
</dbReference>
<dbReference type="OrthoDB" id="9800107at2"/>
<dbReference type="GO" id="GO:0004222">
    <property type="term" value="F:metalloendopeptidase activity"/>
    <property type="evidence" value="ECO:0007669"/>
    <property type="project" value="TreeGrafter"/>
</dbReference>
<dbReference type="CDD" id="cd12797">
    <property type="entry name" value="M23_peptidase"/>
    <property type="match status" value="1"/>
</dbReference>
<dbReference type="PANTHER" id="PTHR21666:SF288">
    <property type="entry name" value="CELL DIVISION PROTEIN YTFB"/>
    <property type="match status" value="1"/>
</dbReference>
<dbReference type="PANTHER" id="PTHR21666">
    <property type="entry name" value="PEPTIDASE-RELATED"/>
    <property type="match status" value="1"/>
</dbReference>
<dbReference type="RefSeq" id="WP_130551686.1">
    <property type="nucleotide sequence ID" value="NZ_SHMC01000004.1"/>
</dbReference>
<evidence type="ECO:0000259" key="7">
    <source>
        <dbReference type="Pfam" id="PF01551"/>
    </source>
</evidence>
<proteinExistence type="predicted"/>
<dbReference type="AlphaFoldDB" id="A0A4Q8L8D1"/>
<dbReference type="SUPFAM" id="SSF51261">
    <property type="entry name" value="Duplicated hybrid motif"/>
    <property type="match status" value="1"/>
</dbReference>
<keyword evidence="4" id="KW-0378">Hydrolase</keyword>
<dbReference type="GO" id="GO:0006508">
    <property type="term" value="P:proteolysis"/>
    <property type="evidence" value="ECO:0007669"/>
    <property type="project" value="UniProtKB-KW"/>
</dbReference>
<keyword evidence="6" id="KW-0482">Metalloprotease</keyword>
<dbReference type="InterPro" id="IPR011055">
    <property type="entry name" value="Dup_hybrid_motif"/>
</dbReference>
<evidence type="ECO:0000256" key="2">
    <source>
        <dbReference type="ARBA" id="ARBA00022670"/>
    </source>
</evidence>
<dbReference type="InterPro" id="IPR016047">
    <property type="entry name" value="M23ase_b-sheet_dom"/>
</dbReference>
<dbReference type="Proteomes" id="UP000292627">
    <property type="component" value="Unassembled WGS sequence"/>
</dbReference>
<keyword evidence="2" id="KW-0645">Protease</keyword>
<evidence type="ECO:0000313" key="9">
    <source>
        <dbReference type="Proteomes" id="UP000292627"/>
    </source>
</evidence>
<organism evidence="8 9">
    <name type="scientific">Pseudoxanthomonas winnipegensis</name>
    <dbReference type="NCBI Taxonomy" id="2480810"/>
    <lineage>
        <taxon>Bacteria</taxon>
        <taxon>Pseudomonadati</taxon>
        <taxon>Pseudomonadota</taxon>
        <taxon>Gammaproteobacteria</taxon>
        <taxon>Lysobacterales</taxon>
        <taxon>Lysobacteraceae</taxon>
        <taxon>Pseudoxanthomonas</taxon>
    </lineage>
</organism>
<sequence length="251" mass="26301">MRFLLTLLLGIVIGAVGLRLVERTHALRAVGLDVQPTSTPGTAAAAVDAAVAQAAPTTPALQMVGDVQPTRIAVEPVSPQAPVGDDTDAPAAPAVAPQVRAPDDGQGLLVPVQGVQRSALRDTFTDARSAGRVHDAIDIMAPAGTPVLAVADGTVEKLFDSKRGGLTIYQFEPSGRLAYYYAHLQRYADGLQEKQAIKRGQVIGYVGSTGNASPDAPHLHFAIFQLGPEKQWWKGTAVNPYPVLHDGAPVP</sequence>